<dbReference type="OrthoDB" id="9794137at2"/>
<evidence type="ECO:0000256" key="3">
    <source>
        <dbReference type="SAM" id="Phobius"/>
    </source>
</evidence>
<dbReference type="Pfam" id="PF01936">
    <property type="entry name" value="NYN"/>
    <property type="match status" value="1"/>
</dbReference>
<evidence type="ECO:0000313" key="5">
    <source>
        <dbReference type="EMBL" id="EDX70826.1"/>
    </source>
</evidence>
<feature type="coiled-coil region" evidence="1">
    <location>
        <begin position="121"/>
        <end position="162"/>
    </location>
</feature>
<name>B4W4R6_9CYAN</name>
<dbReference type="STRING" id="118168.MC7420_115"/>
<evidence type="ECO:0000256" key="1">
    <source>
        <dbReference type="SAM" id="Coils"/>
    </source>
</evidence>
<dbReference type="HOGENOM" id="CLU_920433_0_0_3"/>
<keyword evidence="3" id="KW-1133">Transmembrane helix</keyword>
<protein>
    <recommendedName>
        <fullName evidence="4">NYN domain-containing protein</fullName>
    </recommendedName>
</protein>
<dbReference type="InterPro" id="IPR021139">
    <property type="entry name" value="NYN"/>
</dbReference>
<dbReference type="AlphaFoldDB" id="B4W4R6"/>
<evidence type="ECO:0000313" key="6">
    <source>
        <dbReference type="Proteomes" id="UP000003835"/>
    </source>
</evidence>
<feature type="region of interest" description="Disordered" evidence="2">
    <location>
        <begin position="164"/>
        <end position="185"/>
    </location>
</feature>
<dbReference type="Proteomes" id="UP000003835">
    <property type="component" value="Unassembled WGS sequence"/>
</dbReference>
<feature type="compositionally biased region" description="Polar residues" evidence="2">
    <location>
        <begin position="164"/>
        <end position="181"/>
    </location>
</feature>
<evidence type="ECO:0000256" key="2">
    <source>
        <dbReference type="SAM" id="MobiDB-lite"/>
    </source>
</evidence>
<keyword evidence="1" id="KW-0175">Coiled coil</keyword>
<dbReference type="EMBL" id="DS989880">
    <property type="protein sequence ID" value="EDX70826.1"/>
    <property type="molecule type" value="Genomic_DNA"/>
</dbReference>
<keyword evidence="3" id="KW-0812">Transmembrane</keyword>
<dbReference type="RefSeq" id="WP_006106286.1">
    <property type="nucleotide sequence ID" value="NZ_DS989880.1"/>
</dbReference>
<feature type="domain" description="NYN" evidence="4">
    <location>
        <begin position="187"/>
        <end position="268"/>
    </location>
</feature>
<dbReference type="PANTHER" id="PTHR35458:SF8">
    <property type="entry name" value="SLR0650 PROTEIN"/>
    <property type="match status" value="1"/>
</dbReference>
<dbReference type="InterPro" id="IPR047140">
    <property type="entry name" value="LabA"/>
</dbReference>
<gene>
    <name evidence="5" type="ORF">MC7420_115</name>
</gene>
<dbReference type="PANTHER" id="PTHR35458">
    <property type="entry name" value="SLR0755 PROTEIN"/>
    <property type="match status" value="1"/>
</dbReference>
<feature type="transmembrane region" description="Helical" evidence="3">
    <location>
        <begin position="20"/>
        <end position="49"/>
    </location>
</feature>
<dbReference type="Gene3D" id="3.40.50.1010">
    <property type="entry name" value="5'-nuclease"/>
    <property type="match status" value="1"/>
</dbReference>
<dbReference type="eggNOG" id="COG1432">
    <property type="taxonomic scope" value="Bacteria"/>
</dbReference>
<dbReference type="GO" id="GO:0004540">
    <property type="term" value="F:RNA nuclease activity"/>
    <property type="evidence" value="ECO:0007669"/>
    <property type="project" value="InterPro"/>
</dbReference>
<accession>B4W4R6</accession>
<sequence>MTTLQHKPPQTASKIKETLYISGILAGTAFTAISQQVALTSIPLLGLLLMQRTNQHRLTLAQQQQEKIITEVQHTLSPLSTQIQHLETQIHEAESSPKNYLTKTHLTPIIAKLHQLKHENRVFKLKELKDVTQQINTLEQQLDNLTHQTQNLQACQHNLEQQFQYHSSQTQPSRHPKSTPTQPDPNRVAIFIDAANIYHSALQLGFDPPDYADLLAFLKRQYSSYQAFFYTGLDSTNRQQKRLLFRLQNLGYKIISKEIIKRADGSCKANLYQVAFYHVILSEAKNLDRCFASLRFTAFCSA</sequence>
<evidence type="ECO:0000259" key="4">
    <source>
        <dbReference type="Pfam" id="PF01936"/>
    </source>
</evidence>
<proteinExistence type="predicted"/>
<reference evidence="5 6" key="1">
    <citation type="submission" date="2008-07" db="EMBL/GenBank/DDBJ databases">
        <authorList>
            <person name="Tandeau de Marsac N."/>
            <person name="Ferriera S."/>
            <person name="Johnson J."/>
            <person name="Kravitz S."/>
            <person name="Beeson K."/>
            <person name="Sutton G."/>
            <person name="Rogers Y.-H."/>
            <person name="Friedman R."/>
            <person name="Frazier M."/>
            <person name="Venter J.C."/>
        </authorList>
    </citation>
    <scope>NUCLEOTIDE SEQUENCE [LARGE SCALE GENOMIC DNA]</scope>
    <source>
        <strain evidence="5 6">PCC 7420</strain>
    </source>
</reference>
<keyword evidence="3" id="KW-0472">Membrane</keyword>
<organism evidence="5 6">
    <name type="scientific">Coleofasciculus chthonoplastes PCC 7420</name>
    <dbReference type="NCBI Taxonomy" id="118168"/>
    <lineage>
        <taxon>Bacteria</taxon>
        <taxon>Bacillati</taxon>
        <taxon>Cyanobacteriota</taxon>
        <taxon>Cyanophyceae</taxon>
        <taxon>Coleofasciculales</taxon>
        <taxon>Coleofasciculaceae</taxon>
        <taxon>Coleofasciculus</taxon>
    </lineage>
</organism>
<keyword evidence="6" id="KW-1185">Reference proteome</keyword>